<evidence type="ECO:0000256" key="1">
    <source>
        <dbReference type="SAM" id="MobiDB-lite"/>
    </source>
</evidence>
<comment type="caution">
    <text evidence="3">The sequence shown here is derived from an EMBL/GenBank/DDBJ whole genome shotgun (WGS) entry which is preliminary data.</text>
</comment>
<dbReference type="PANTHER" id="PTHR38462">
    <property type="entry name" value="EXONUCLEASE-LIKE PROTEIN"/>
    <property type="match status" value="1"/>
</dbReference>
<evidence type="ECO:0000313" key="4">
    <source>
        <dbReference type="Proteomes" id="UP000245474"/>
    </source>
</evidence>
<evidence type="ECO:0000259" key="2">
    <source>
        <dbReference type="Pfam" id="PF13482"/>
    </source>
</evidence>
<feature type="domain" description="YprB ribonuclease H-like" evidence="2">
    <location>
        <begin position="95"/>
        <end position="261"/>
    </location>
</feature>
<dbReference type="InterPro" id="IPR038720">
    <property type="entry name" value="YprB_RNase_H-like_dom"/>
</dbReference>
<dbReference type="AlphaFoldDB" id="A0A2U2MZW5"/>
<dbReference type="InterPro" id="IPR012337">
    <property type="entry name" value="RNaseH-like_sf"/>
</dbReference>
<sequence length="399" mass="42322">MSRLAARLDALRRESGAAAAPGAAPAGVAARLERLGAGRHGRVPAPRHLDEAALAAALGAERLAPGCLRRDRHVAVSPPAGPLPGLTAGAQRDALFLDTETSGLAGGTGTVAWMTGVARYEGNGLLIRQWFLTGFAGEAPMLAAVAEAIAGAAVVVTYNGGSFDLPLLRDRCRLVRGVPLPEPETHRDLLHDVRRLFARRWPDCRLASAEARLLGAPRTADLPGAEAPGVWLGLLRGEASVPVAGVLDHNAEDVRSLARMLPALAAAYAAPAESGADAAGAAGGWLRGGDPDRARFALEHSRAELDARALHRLASLYRREGRWADAVACWESLAGAGCPEATERLAKYHEHVARDPDRALALARTLPPGEAADHRRRRLQRRRETPRNLPLDLAPRPRE</sequence>
<protein>
    <recommendedName>
        <fullName evidence="2">YprB ribonuclease H-like domain-containing protein</fullName>
    </recommendedName>
</protein>
<dbReference type="SUPFAM" id="SSF53098">
    <property type="entry name" value="Ribonuclease H-like"/>
    <property type="match status" value="1"/>
</dbReference>
<dbReference type="SUPFAM" id="SSF81901">
    <property type="entry name" value="HCP-like"/>
    <property type="match status" value="1"/>
</dbReference>
<dbReference type="PANTHER" id="PTHR38462:SF1">
    <property type="entry name" value="YPRB RIBONUCLEASE H-LIKE DOMAIN-CONTAINING PROTEIN"/>
    <property type="match status" value="1"/>
</dbReference>
<accession>A0A2U2MZW5</accession>
<dbReference type="EMBL" id="QFFI01000019">
    <property type="protein sequence ID" value="PWG62420.1"/>
    <property type="molecule type" value="Genomic_DNA"/>
</dbReference>
<dbReference type="OrthoDB" id="9790530at2"/>
<dbReference type="Gene3D" id="1.25.40.10">
    <property type="entry name" value="Tetratricopeptide repeat domain"/>
    <property type="match status" value="1"/>
</dbReference>
<gene>
    <name evidence="3" type="ORF">DEM34_12415</name>
</gene>
<dbReference type="Pfam" id="PF13482">
    <property type="entry name" value="RNase_H_2"/>
    <property type="match status" value="1"/>
</dbReference>
<evidence type="ECO:0000313" key="3">
    <source>
        <dbReference type="EMBL" id="PWG62420.1"/>
    </source>
</evidence>
<feature type="region of interest" description="Disordered" evidence="1">
    <location>
        <begin position="361"/>
        <end position="399"/>
    </location>
</feature>
<organism evidence="3 4">
    <name type="scientific">Sediminicurvatus halobius</name>
    <dbReference type="NCBI Taxonomy" id="2182432"/>
    <lineage>
        <taxon>Bacteria</taxon>
        <taxon>Pseudomonadati</taxon>
        <taxon>Pseudomonadota</taxon>
        <taxon>Gammaproteobacteria</taxon>
        <taxon>Chromatiales</taxon>
        <taxon>Ectothiorhodospiraceae</taxon>
        <taxon>Sediminicurvatus</taxon>
    </lineage>
</organism>
<name>A0A2U2MZW5_9GAMM</name>
<dbReference type="Proteomes" id="UP000245474">
    <property type="component" value="Unassembled WGS sequence"/>
</dbReference>
<dbReference type="InterPro" id="IPR011990">
    <property type="entry name" value="TPR-like_helical_dom_sf"/>
</dbReference>
<proteinExistence type="predicted"/>
<reference evidence="3 4" key="1">
    <citation type="submission" date="2018-05" db="EMBL/GenBank/DDBJ databases">
        <title>Spiribacter halobius sp. nov., a moderately halophilic bacterium isolated from marine solar saltern.</title>
        <authorList>
            <person name="Zheng W.-S."/>
            <person name="Lu D.-C."/>
            <person name="Du Z.-J."/>
        </authorList>
    </citation>
    <scope>NUCLEOTIDE SEQUENCE [LARGE SCALE GENOMIC DNA]</scope>
    <source>
        <strain evidence="3 4">E85</strain>
    </source>
</reference>
<dbReference type="RefSeq" id="WP_109679136.1">
    <property type="nucleotide sequence ID" value="NZ_CP086615.1"/>
</dbReference>
<keyword evidence="4" id="KW-1185">Reference proteome</keyword>